<dbReference type="NCBIfam" id="TIGR00756">
    <property type="entry name" value="PPR"/>
    <property type="match status" value="5"/>
</dbReference>
<feature type="repeat" description="PPR" evidence="2">
    <location>
        <begin position="167"/>
        <end position="201"/>
    </location>
</feature>
<dbReference type="InterPro" id="IPR046960">
    <property type="entry name" value="PPR_At4g14850-like_plant"/>
</dbReference>
<evidence type="ECO:0000256" key="1">
    <source>
        <dbReference type="ARBA" id="ARBA00022737"/>
    </source>
</evidence>
<dbReference type="PROSITE" id="PS51375">
    <property type="entry name" value="PPR"/>
    <property type="match status" value="5"/>
</dbReference>
<keyword evidence="4" id="KW-1185">Reference proteome</keyword>
<keyword evidence="1" id="KW-0677">Repeat</keyword>
<evidence type="ECO:0008006" key="5">
    <source>
        <dbReference type="Google" id="ProtNLM"/>
    </source>
</evidence>
<dbReference type="InterPro" id="IPR011990">
    <property type="entry name" value="TPR-like_helical_dom_sf"/>
</dbReference>
<dbReference type="Proteomes" id="UP000827721">
    <property type="component" value="Unassembled WGS sequence"/>
</dbReference>
<dbReference type="InterPro" id="IPR002885">
    <property type="entry name" value="PPR_rpt"/>
</dbReference>
<proteinExistence type="predicted"/>
<evidence type="ECO:0000313" key="4">
    <source>
        <dbReference type="Proteomes" id="UP000827721"/>
    </source>
</evidence>
<dbReference type="Pfam" id="PF20431">
    <property type="entry name" value="E_motif"/>
    <property type="match status" value="1"/>
</dbReference>
<feature type="repeat" description="PPR" evidence="2">
    <location>
        <begin position="237"/>
        <end position="267"/>
    </location>
</feature>
<accession>A0ABQ8HH65</accession>
<evidence type="ECO:0000313" key="3">
    <source>
        <dbReference type="EMBL" id="KAH7560418.1"/>
    </source>
</evidence>
<dbReference type="Pfam" id="PF01535">
    <property type="entry name" value="PPR"/>
    <property type="match status" value="2"/>
</dbReference>
<reference evidence="3 4" key="1">
    <citation type="submission" date="2021-02" db="EMBL/GenBank/DDBJ databases">
        <title>Plant Genome Project.</title>
        <authorList>
            <person name="Zhang R.-G."/>
        </authorList>
    </citation>
    <scope>NUCLEOTIDE SEQUENCE [LARGE SCALE GENOMIC DNA]</scope>
    <source>
        <tissue evidence="3">Leaves</tissue>
    </source>
</reference>
<feature type="repeat" description="PPR" evidence="2">
    <location>
        <begin position="66"/>
        <end position="100"/>
    </location>
</feature>
<gene>
    <name evidence="3" type="ORF">JRO89_XS10G0013300</name>
</gene>
<protein>
    <recommendedName>
        <fullName evidence="5">Pentatricopeptide repeat-containing protein</fullName>
    </recommendedName>
</protein>
<evidence type="ECO:0000256" key="2">
    <source>
        <dbReference type="PROSITE-ProRule" id="PRU00708"/>
    </source>
</evidence>
<feature type="repeat" description="PPR" evidence="2">
    <location>
        <begin position="303"/>
        <end position="333"/>
    </location>
</feature>
<dbReference type="PANTHER" id="PTHR47926">
    <property type="entry name" value="PENTATRICOPEPTIDE REPEAT-CONTAINING PROTEIN"/>
    <property type="match status" value="1"/>
</dbReference>
<name>A0ABQ8HH65_9ROSI</name>
<dbReference type="InterPro" id="IPR046848">
    <property type="entry name" value="E_motif"/>
</dbReference>
<sequence length="457" mass="50124">MISHQIQILIQRSKTTTHLQQLHSLFLKTSLDHNQDIITHFLLSSLSISLNFARSFFDNLPVSPPPLFAYNSVIRAYTRTSSAIESIKLFRELLRNGLKPDNFTYPFVAKACGQCSLVGLGGSVHSLIFKAGFDLDKYIGNTLLRTYAACNEIGLSRKVFDEMTVRDVVSWSSMLAGYVACDSPSDAFKLFQQMKLTNEKPNSVTLVSLVSACTSLLDVSAGQSVHLYIIVNGMGLDVALGTALVEMYSKCGHVEKAFKVFDSMCEKNLQSWTIMISGLADNSRGKGAISLFTKMIQSGLKPDSMSFSAVLSACSHLGLVDEGKHYFNEMVSKYSTKPTMEHYGCMVDLLGRAGLIEEALSIIRTMPMEPNSVIIRSLLGACRNHGQALYLDDDLKALLLKLEPDLGANYVLAASVSSLSGYWDNAADIMVSMKQKGLKKVPGCSWVEVNGTSAREL</sequence>
<dbReference type="Pfam" id="PF13041">
    <property type="entry name" value="PPR_2"/>
    <property type="match status" value="2"/>
</dbReference>
<feature type="repeat" description="PPR" evidence="2">
    <location>
        <begin position="268"/>
        <end position="302"/>
    </location>
</feature>
<comment type="caution">
    <text evidence="3">The sequence shown here is derived from an EMBL/GenBank/DDBJ whole genome shotgun (WGS) entry which is preliminary data.</text>
</comment>
<dbReference type="EMBL" id="JAFEMO010000010">
    <property type="protein sequence ID" value="KAH7560418.1"/>
    <property type="molecule type" value="Genomic_DNA"/>
</dbReference>
<dbReference type="Gene3D" id="1.25.40.10">
    <property type="entry name" value="Tetratricopeptide repeat domain"/>
    <property type="match status" value="3"/>
</dbReference>
<organism evidence="3 4">
    <name type="scientific">Xanthoceras sorbifolium</name>
    <dbReference type="NCBI Taxonomy" id="99658"/>
    <lineage>
        <taxon>Eukaryota</taxon>
        <taxon>Viridiplantae</taxon>
        <taxon>Streptophyta</taxon>
        <taxon>Embryophyta</taxon>
        <taxon>Tracheophyta</taxon>
        <taxon>Spermatophyta</taxon>
        <taxon>Magnoliopsida</taxon>
        <taxon>eudicotyledons</taxon>
        <taxon>Gunneridae</taxon>
        <taxon>Pentapetalae</taxon>
        <taxon>rosids</taxon>
        <taxon>malvids</taxon>
        <taxon>Sapindales</taxon>
        <taxon>Sapindaceae</taxon>
        <taxon>Xanthoceroideae</taxon>
        <taxon>Xanthoceras</taxon>
    </lineage>
</organism>